<evidence type="ECO:0000313" key="1">
    <source>
        <dbReference type="EMBL" id="KWV56838.1"/>
    </source>
</evidence>
<dbReference type="AlphaFoldDB" id="A0A109JXD5"/>
<sequence>MDDVLHFTAISSQRCDAARPAFSCEFPSIHAELSQVVVTWENHNEIFELFRRANSIALQIADLWEATKSGRLSQDDVDFLTGLMTIQAQLAKVLSQAG</sequence>
<reference evidence="1 2" key="1">
    <citation type="submission" date="2015-11" db="EMBL/GenBank/DDBJ databases">
        <title>Draft Genome Sequence of the Strain BR 10423 (Rhizobium sp.) isolated from nodules of Mimosa pudica.</title>
        <authorList>
            <person name="Barauna A.C."/>
            <person name="Zilli J.E."/>
            <person name="Simoes-Araujo J.L."/>
            <person name="Reis V.M."/>
            <person name="James E.K."/>
            <person name="Reis F.B.Jr."/>
            <person name="Rouws L.F."/>
            <person name="Passos S.R."/>
            <person name="Gois S.R."/>
        </authorList>
    </citation>
    <scope>NUCLEOTIDE SEQUENCE [LARGE SCALE GENOMIC DNA]</scope>
    <source>
        <strain evidence="1 2">BR10423</strain>
    </source>
</reference>
<name>A0A109JXD5_9HYPH</name>
<gene>
    <name evidence="1" type="ORF">AS026_31965</name>
</gene>
<dbReference type="Proteomes" id="UP000068164">
    <property type="component" value="Unassembled WGS sequence"/>
</dbReference>
<protein>
    <submittedName>
        <fullName evidence="1">Uncharacterized protein</fullName>
    </submittedName>
</protein>
<evidence type="ECO:0000313" key="2">
    <source>
        <dbReference type="Proteomes" id="UP000068164"/>
    </source>
</evidence>
<dbReference type="RefSeq" id="WP_062368942.1">
    <property type="nucleotide sequence ID" value="NZ_LNCD01000033.1"/>
</dbReference>
<keyword evidence="2" id="KW-1185">Reference proteome</keyword>
<comment type="caution">
    <text evidence="1">The sequence shown here is derived from an EMBL/GenBank/DDBJ whole genome shotgun (WGS) entry which is preliminary data.</text>
</comment>
<accession>A0A109JXD5</accession>
<proteinExistence type="predicted"/>
<dbReference type="OrthoDB" id="8398612at2"/>
<organism evidence="1 2">
    <name type="scientific">Rhizobium altiplani</name>
    <dbReference type="NCBI Taxonomy" id="1864509"/>
    <lineage>
        <taxon>Bacteria</taxon>
        <taxon>Pseudomonadati</taxon>
        <taxon>Pseudomonadota</taxon>
        <taxon>Alphaproteobacteria</taxon>
        <taxon>Hyphomicrobiales</taxon>
        <taxon>Rhizobiaceae</taxon>
        <taxon>Rhizobium/Agrobacterium group</taxon>
        <taxon>Rhizobium</taxon>
    </lineage>
</organism>
<dbReference type="EMBL" id="LNCD01000033">
    <property type="protein sequence ID" value="KWV56838.1"/>
    <property type="molecule type" value="Genomic_DNA"/>
</dbReference>